<dbReference type="Proteomes" id="UP000598271">
    <property type="component" value="Unassembled WGS sequence"/>
</dbReference>
<gene>
    <name evidence="1" type="ORF">GCM10007390_35890</name>
</gene>
<accession>A0A8J3G9W9</accession>
<comment type="caution">
    <text evidence="1">The sequence shown here is derived from an EMBL/GenBank/DDBJ whole genome shotgun (WGS) entry which is preliminary data.</text>
</comment>
<sequence length="455" mass="52829">MFKGSGGLTDSEKYLKWLCDKSFLSLWSHANVFRQSGSELCDLLVIFGDEIIIFSDKYCQFPDSGNLDQDWNRWFRRAVASSAKQLWGAENWIRNHPERIYLDNKCQHKLSVPIEITENTNFHLVLVSHGASNKCAQLSGGSGSLIFFNEIKGFDNHSFPFHIGDLDVNKTFIHVLDDNTLNILLNNRDTVADFSIYLKKRKKFLRSGITVFSAGEEELLAHYLKFLNIEGEHDFVLPNNLESDSAIAFDEGLWINFQGSSQRLAQLQADRKSYIWDDLIEEFSRHAIAGTQHYVSEGGFLDSEKAIRFLAQTTRLERRLLSNNLLDIIETTPSNMRRLRVIIPTNPDNIYYVLLLFPCYELKDKYSYEDYRESRRYFLQTCCMITRLKYPDANYVIGIAMESGYHFTKRSEDLICFDCNNWNEGLERSAREDQEQLGILVSPSRFEFNEKEYPD</sequence>
<organism evidence="1 2">
    <name type="scientific">Persicitalea jodogahamensis</name>
    <dbReference type="NCBI Taxonomy" id="402147"/>
    <lineage>
        <taxon>Bacteria</taxon>
        <taxon>Pseudomonadati</taxon>
        <taxon>Bacteroidota</taxon>
        <taxon>Cytophagia</taxon>
        <taxon>Cytophagales</taxon>
        <taxon>Spirosomataceae</taxon>
        <taxon>Persicitalea</taxon>
    </lineage>
</organism>
<keyword evidence="2" id="KW-1185">Reference proteome</keyword>
<dbReference type="RefSeq" id="WP_189565884.1">
    <property type="nucleotide sequence ID" value="NZ_BMXF01000003.1"/>
</dbReference>
<protein>
    <submittedName>
        <fullName evidence="1">Preprotein translocase SecA chain</fullName>
    </submittedName>
</protein>
<name>A0A8J3G9W9_9BACT</name>
<proteinExistence type="predicted"/>
<evidence type="ECO:0000313" key="1">
    <source>
        <dbReference type="EMBL" id="GHB78435.1"/>
    </source>
</evidence>
<evidence type="ECO:0000313" key="2">
    <source>
        <dbReference type="Proteomes" id="UP000598271"/>
    </source>
</evidence>
<dbReference type="AlphaFoldDB" id="A0A8J3G9W9"/>
<dbReference type="EMBL" id="BMXF01000003">
    <property type="protein sequence ID" value="GHB78435.1"/>
    <property type="molecule type" value="Genomic_DNA"/>
</dbReference>
<reference evidence="1 2" key="1">
    <citation type="journal article" date="2014" name="Int. J. Syst. Evol. Microbiol.">
        <title>Complete genome sequence of Corynebacterium casei LMG S-19264T (=DSM 44701T), isolated from a smear-ripened cheese.</title>
        <authorList>
            <consortium name="US DOE Joint Genome Institute (JGI-PGF)"/>
            <person name="Walter F."/>
            <person name="Albersmeier A."/>
            <person name="Kalinowski J."/>
            <person name="Ruckert C."/>
        </authorList>
    </citation>
    <scope>NUCLEOTIDE SEQUENCE [LARGE SCALE GENOMIC DNA]</scope>
    <source>
        <strain evidence="1 2">KCTC 12866</strain>
    </source>
</reference>